<name>A0A8J8NRW4_HALGN</name>
<comment type="caution">
    <text evidence="2">The sequence shown here is derived from an EMBL/GenBank/DDBJ whole genome shotgun (WGS) entry which is preliminary data.</text>
</comment>
<evidence type="ECO:0000313" key="2">
    <source>
        <dbReference type="EMBL" id="TNV80378.1"/>
    </source>
</evidence>
<evidence type="ECO:0000256" key="1">
    <source>
        <dbReference type="SAM" id="MobiDB-lite"/>
    </source>
</evidence>
<feature type="compositionally biased region" description="Basic and acidic residues" evidence="1">
    <location>
        <begin position="305"/>
        <end position="316"/>
    </location>
</feature>
<keyword evidence="3" id="KW-1185">Reference proteome</keyword>
<reference evidence="2" key="1">
    <citation type="submission" date="2019-06" db="EMBL/GenBank/DDBJ databases">
        <authorList>
            <person name="Zheng W."/>
        </authorList>
    </citation>
    <scope>NUCLEOTIDE SEQUENCE</scope>
    <source>
        <strain evidence="2">QDHG01</strain>
    </source>
</reference>
<dbReference type="EMBL" id="RRYP01007582">
    <property type="protein sequence ID" value="TNV80378.1"/>
    <property type="molecule type" value="Genomic_DNA"/>
</dbReference>
<evidence type="ECO:0000313" key="3">
    <source>
        <dbReference type="Proteomes" id="UP000785679"/>
    </source>
</evidence>
<dbReference type="OrthoDB" id="10659281at2759"/>
<feature type="region of interest" description="Disordered" evidence="1">
    <location>
        <begin position="277"/>
        <end position="349"/>
    </location>
</feature>
<gene>
    <name evidence="2" type="ORF">FGO68_gene1187</name>
</gene>
<sequence length="532" mass="60675">MLNSSISGFNPSQGHQNQESQDNLPFQGNNYSLLLNQTTLQNTQSFGQQEENSGQLGPSLTEEFLTKDNPFQFQPSSTLHTAAQPNFAFKAPQLIFQSTETDKVSATFFKVKYALPEDLFTGERRTGNALAESISFDQKTNVTGRQMGLPNSDSGPNFAPNQNPLLEKPNMDLIVQKIHGDLEEESSDSLTQTIYQDDTEEQSGWEMTFDEIATLAARAEKEEITFAECTMDQQHTAAFAQQDQQQIKLIESEMQQPVATTADFEDIQGPAVKQLKGAEGEAVPIEIPKGQLTDEGTTAKRRTRKAQEKKSKINEEIERDEEKEEEKSQPSALANEESEDEEESETKGSKIKLDEGFKKLLRGSRKAFKQAFHATKLDKGKHHWEEAKWRERVKTFLEDHLKFKNVSSKDISIAVLLLYHSFGPSKDKPVNKKLQIYIDLGDDGMKLFKSIFDNNCKQLVKEFFSHPFILKIWKACIKQNLSFKICFDKEPKEELKVTYKLVSWLFANQFKLPLPEWWVKQFPAYLPPTYKK</sequence>
<organism evidence="2 3">
    <name type="scientific">Halteria grandinella</name>
    <dbReference type="NCBI Taxonomy" id="5974"/>
    <lineage>
        <taxon>Eukaryota</taxon>
        <taxon>Sar</taxon>
        <taxon>Alveolata</taxon>
        <taxon>Ciliophora</taxon>
        <taxon>Intramacronucleata</taxon>
        <taxon>Spirotrichea</taxon>
        <taxon>Stichotrichia</taxon>
        <taxon>Sporadotrichida</taxon>
        <taxon>Halteriidae</taxon>
        <taxon>Halteria</taxon>
    </lineage>
</organism>
<dbReference type="Proteomes" id="UP000785679">
    <property type="component" value="Unassembled WGS sequence"/>
</dbReference>
<protein>
    <submittedName>
        <fullName evidence="2">Uncharacterized protein</fullName>
    </submittedName>
</protein>
<proteinExistence type="predicted"/>
<feature type="region of interest" description="Disordered" evidence="1">
    <location>
        <begin position="1"/>
        <end position="28"/>
    </location>
</feature>
<dbReference type="AlphaFoldDB" id="A0A8J8NRW4"/>
<accession>A0A8J8NRW4</accession>